<protein>
    <submittedName>
        <fullName evidence="2">Uncharacterized protein</fullName>
    </submittedName>
</protein>
<sequence>MMMRRGTLFFIACTTATFGFVPHLKLAASKIRLLAADGGDAPAVEAPQAKAVEAEAPKVAPSPAEDPFDQPKAEAKAAPAAAAADKPKPVPKKAPPAAKAEAGDAPAKKPVPKKAPLKAKEGGDAPAAMKPPAAAGDAPAKKAIPKKAPPPKKEEKHPYYAWANAPEAGYNTKGPSAYYKEKSQYDLGWFGKYDDAKTEAERSEKFLARHDGVGGESYQTRTKERVYAEIAALKEERTARARRARERRGW</sequence>
<evidence type="ECO:0000256" key="1">
    <source>
        <dbReference type="SAM" id="MobiDB-lite"/>
    </source>
</evidence>
<dbReference type="EMBL" id="CAKKNE010000005">
    <property type="protein sequence ID" value="CAH0376497.1"/>
    <property type="molecule type" value="Genomic_DNA"/>
</dbReference>
<feature type="region of interest" description="Disordered" evidence="1">
    <location>
        <begin position="45"/>
        <end position="158"/>
    </location>
</feature>
<dbReference type="Proteomes" id="UP000789595">
    <property type="component" value="Unassembled WGS sequence"/>
</dbReference>
<organism evidence="2 3">
    <name type="scientific">Pelagomonas calceolata</name>
    <dbReference type="NCBI Taxonomy" id="35677"/>
    <lineage>
        <taxon>Eukaryota</taxon>
        <taxon>Sar</taxon>
        <taxon>Stramenopiles</taxon>
        <taxon>Ochrophyta</taxon>
        <taxon>Pelagophyceae</taxon>
        <taxon>Pelagomonadales</taxon>
        <taxon>Pelagomonadaceae</taxon>
        <taxon>Pelagomonas</taxon>
    </lineage>
</organism>
<feature type="compositionally biased region" description="Low complexity" evidence="1">
    <location>
        <begin position="125"/>
        <end position="142"/>
    </location>
</feature>
<evidence type="ECO:0000313" key="2">
    <source>
        <dbReference type="EMBL" id="CAH0376497.1"/>
    </source>
</evidence>
<evidence type="ECO:0000313" key="3">
    <source>
        <dbReference type="Proteomes" id="UP000789595"/>
    </source>
</evidence>
<dbReference type="AlphaFoldDB" id="A0A8J2SYW8"/>
<name>A0A8J2SYW8_9STRA</name>
<accession>A0A8J2SYW8</accession>
<proteinExistence type="predicted"/>
<reference evidence="2" key="1">
    <citation type="submission" date="2021-11" db="EMBL/GenBank/DDBJ databases">
        <authorList>
            <consortium name="Genoscope - CEA"/>
            <person name="William W."/>
        </authorList>
    </citation>
    <scope>NUCLEOTIDE SEQUENCE</scope>
</reference>
<gene>
    <name evidence="2" type="ORF">PECAL_5P10910</name>
</gene>
<feature type="compositionally biased region" description="Low complexity" evidence="1">
    <location>
        <begin position="95"/>
        <end position="105"/>
    </location>
</feature>
<keyword evidence="3" id="KW-1185">Reference proteome</keyword>
<comment type="caution">
    <text evidence="2">The sequence shown here is derived from an EMBL/GenBank/DDBJ whole genome shotgun (WGS) entry which is preliminary data.</text>
</comment>